<dbReference type="InterPro" id="IPR046824">
    <property type="entry name" value="Mss51-like_C"/>
</dbReference>
<dbReference type="Pfam" id="PF20179">
    <property type="entry name" value="MSS51_C"/>
    <property type="match status" value="1"/>
</dbReference>
<dbReference type="AlphaFoldDB" id="A0ABD3GS00"/>
<feature type="domain" description="Mitochondrial splicing suppressor 51-like C-terminal" evidence="1">
    <location>
        <begin position="40"/>
        <end position="213"/>
    </location>
</feature>
<dbReference type="Proteomes" id="UP001633002">
    <property type="component" value="Unassembled WGS sequence"/>
</dbReference>
<reference evidence="2 3" key="1">
    <citation type="submission" date="2024-09" db="EMBL/GenBank/DDBJ databases">
        <title>Chromosome-scale assembly of Riccia sorocarpa.</title>
        <authorList>
            <person name="Paukszto L."/>
        </authorList>
    </citation>
    <scope>NUCLEOTIDE SEQUENCE [LARGE SCALE GENOMIC DNA]</scope>
    <source>
        <strain evidence="2">LP-2024</strain>
        <tissue evidence="2">Aerial parts of the thallus</tissue>
    </source>
</reference>
<dbReference type="EMBL" id="JBJQOH010000007">
    <property type="protein sequence ID" value="KAL3680860.1"/>
    <property type="molecule type" value="Genomic_DNA"/>
</dbReference>
<dbReference type="PANTHER" id="PTHR47570">
    <property type="entry name" value="ZINC ION BINDING PROTEIN"/>
    <property type="match status" value="1"/>
</dbReference>
<name>A0ABD3GS00_9MARC</name>
<evidence type="ECO:0000313" key="2">
    <source>
        <dbReference type="EMBL" id="KAL3680860.1"/>
    </source>
</evidence>
<accession>A0ABD3GS00</accession>
<keyword evidence="3" id="KW-1185">Reference proteome</keyword>
<organism evidence="2 3">
    <name type="scientific">Riccia sorocarpa</name>
    <dbReference type="NCBI Taxonomy" id="122646"/>
    <lineage>
        <taxon>Eukaryota</taxon>
        <taxon>Viridiplantae</taxon>
        <taxon>Streptophyta</taxon>
        <taxon>Embryophyta</taxon>
        <taxon>Marchantiophyta</taxon>
        <taxon>Marchantiopsida</taxon>
        <taxon>Marchantiidae</taxon>
        <taxon>Marchantiales</taxon>
        <taxon>Ricciaceae</taxon>
        <taxon>Riccia</taxon>
    </lineage>
</organism>
<gene>
    <name evidence="2" type="ORF">R1sor_023816</name>
</gene>
<protein>
    <recommendedName>
        <fullName evidence="1">Mitochondrial splicing suppressor 51-like C-terminal domain-containing protein</fullName>
    </recommendedName>
</protein>
<sequence length="251" mass="28566">MCPCTDPSTIHEGPFMDWESYYNWRDLPPESPVALLLHWPLSLYDAFCRFAVRSPTLRADVEGFCCIHYLGPEREVNMLPVFSELLAFFPTRHLHIDMIGPGVPTLRDGDLVDLREYPKCSDEECICKSSRRNNKSRSCARVTIKLWRGLYHDRYSDLDTSPHFIFAPNAGLPAFNSWQSTLKLISRSGVPARFSDYCEEAADLALRSLNSACPAAVIHSVQRFKAGWLFPTLHPNDFDNGTLNDSLQLHD</sequence>
<proteinExistence type="predicted"/>
<comment type="caution">
    <text evidence="2">The sequence shown here is derived from an EMBL/GenBank/DDBJ whole genome shotgun (WGS) entry which is preliminary data.</text>
</comment>
<dbReference type="PANTHER" id="PTHR47570:SF1">
    <property type="entry name" value="ZINC ION BINDING PROTEIN"/>
    <property type="match status" value="1"/>
</dbReference>
<evidence type="ECO:0000259" key="1">
    <source>
        <dbReference type="Pfam" id="PF20179"/>
    </source>
</evidence>
<evidence type="ECO:0000313" key="3">
    <source>
        <dbReference type="Proteomes" id="UP001633002"/>
    </source>
</evidence>